<keyword evidence="5 7" id="KW-0496">Mitochondrion</keyword>
<dbReference type="Proteomes" id="UP001303473">
    <property type="component" value="Unassembled WGS sequence"/>
</dbReference>
<comment type="function">
    <text evidence="7">Arginine methyltransferase involved in the assembly or stability of mitochondrial NADH:ubiquinone oxidoreductase complex (complex I).</text>
</comment>
<comment type="similarity">
    <text evidence="2 7">Belongs to the NDUFAF7 family.</text>
</comment>
<feature type="compositionally biased region" description="Low complexity" evidence="8">
    <location>
        <begin position="268"/>
        <end position="291"/>
    </location>
</feature>
<dbReference type="GO" id="GO:0032981">
    <property type="term" value="P:mitochondrial respiratory chain complex I assembly"/>
    <property type="evidence" value="ECO:0007669"/>
    <property type="project" value="TreeGrafter"/>
</dbReference>
<evidence type="ECO:0000313" key="10">
    <source>
        <dbReference type="Proteomes" id="UP001303473"/>
    </source>
</evidence>
<keyword evidence="10" id="KW-1185">Reference proteome</keyword>
<name>A0AAN6S7U0_9PEZI</name>
<sequence>MRTAVPRLLRRSVRCSSSLSFLQQPKAAAAPAAPRALQRIQFRSLSSTARLRSSENDPEQQLQQRQWSTPLAKQLAEAISATGPVPLASFMRMCLTSDVGGYYTGAITESEGRDQFGLKGDFVTSPEISQIFGELIGIWFVTEWLAQGRQSKGVELIEVGPGRGTLMDDMLRTIQNFPAMANAIDAIYMVEASPSLRMTQKNLLCGTDAPMTESKVGYHSVCKYGGLPIVWTETIKSIPPSPEKMPFIVAHEFFDALPIHAFQCVDVPPSSSPNNPSPSAAPSTSTSATPSDSTKTTGPTLQWRELLVSPTPPGSTHESLHTPASQSRDTPAPDFQLTLAQAPTRHSLYLPESSARYRSIKKQVGDGALIEICPDAALYATDFASRIGGSPQFPKAKPSGAALILDYGPGDGTVPTNSLRGIRRHRRVSPFAEPGLTDLSADVDFAGIAEAACRASEGIEIHGPVDQGTFLEVMGIRERAQQLIQAASTTTTTTTKEGTTAAEVVEKAWQRLVDKSPNGMGKVYKALAILPENDGRRRPVGFGGDVVA</sequence>
<accession>A0AAN6S7U0</accession>
<dbReference type="EMBL" id="MU853760">
    <property type="protein sequence ID" value="KAK3944282.1"/>
    <property type="molecule type" value="Genomic_DNA"/>
</dbReference>
<evidence type="ECO:0000256" key="2">
    <source>
        <dbReference type="ARBA" id="ARBA00005891"/>
    </source>
</evidence>
<dbReference type="SUPFAM" id="SSF53335">
    <property type="entry name" value="S-adenosyl-L-methionine-dependent methyltransferases"/>
    <property type="match status" value="1"/>
</dbReference>
<comment type="caution">
    <text evidence="9">The sequence shown here is derived from an EMBL/GenBank/DDBJ whole genome shotgun (WGS) entry which is preliminary data.</text>
</comment>
<evidence type="ECO:0000313" key="9">
    <source>
        <dbReference type="EMBL" id="KAK3944282.1"/>
    </source>
</evidence>
<dbReference type="EC" id="2.1.1.320" evidence="7"/>
<dbReference type="PANTHER" id="PTHR12049:SF7">
    <property type="entry name" value="PROTEIN ARGININE METHYLTRANSFERASE NDUFAF7, MITOCHONDRIAL"/>
    <property type="match status" value="1"/>
</dbReference>
<dbReference type="InterPro" id="IPR003788">
    <property type="entry name" value="NDUFAF7"/>
</dbReference>
<evidence type="ECO:0000256" key="6">
    <source>
        <dbReference type="ARBA" id="ARBA00048612"/>
    </source>
</evidence>
<feature type="compositionally biased region" description="Polar residues" evidence="8">
    <location>
        <begin position="314"/>
        <end position="329"/>
    </location>
</feature>
<feature type="region of interest" description="Disordered" evidence="8">
    <location>
        <begin position="268"/>
        <end position="332"/>
    </location>
</feature>
<dbReference type="GO" id="GO:0032259">
    <property type="term" value="P:methylation"/>
    <property type="evidence" value="ECO:0007669"/>
    <property type="project" value="UniProtKB-KW"/>
</dbReference>
<evidence type="ECO:0000256" key="1">
    <source>
        <dbReference type="ARBA" id="ARBA00004173"/>
    </source>
</evidence>
<keyword evidence="3 7" id="KW-0489">Methyltransferase</keyword>
<keyword evidence="4 7" id="KW-0808">Transferase</keyword>
<evidence type="ECO:0000256" key="8">
    <source>
        <dbReference type="SAM" id="MobiDB-lite"/>
    </source>
</evidence>
<protein>
    <recommendedName>
        <fullName evidence="7">Protein arginine methyltransferase NDUFAF7</fullName>
        <ecNumber evidence="7">2.1.1.320</ecNumber>
    </recommendedName>
</protein>
<evidence type="ECO:0000256" key="7">
    <source>
        <dbReference type="RuleBase" id="RU364114"/>
    </source>
</evidence>
<organism evidence="9 10">
    <name type="scientific">Diplogelasinospora grovesii</name>
    <dbReference type="NCBI Taxonomy" id="303347"/>
    <lineage>
        <taxon>Eukaryota</taxon>
        <taxon>Fungi</taxon>
        <taxon>Dikarya</taxon>
        <taxon>Ascomycota</taxon>
        <taxon>Pezizomycotina</taxon>
        <taxon>Sordariomycetes</taxon>
        <taxon>Sordariomycetidae</taxon>
        <taxon>Sordariales</taxon>
        <taxon>Diplogelasinosporaceae</taxon>
        <taxon>Diplogelasinospora</taxon>
    </lineage>
</organism>
<dbReference type="AlphaFoldDB" id="A0AAN6S7U0"/>
<dbReference type="GO" id="GO:0035243">
    <property type="term" value="F:protein-arginine omega-N symmetric methyltransferase activity"/>
    <property type="evidence" value="ECO:0007669"/>
    <property type="project" value="UniProtKB-EC"/>
</dbReference>
<proteinExistence type="inferred from homology"/>
<gene>
    <name evidence="9" type="ORF">QBC46DRAFT_305474</name>
</gene>
<dbReference type="Pfam" id="PF02636">
    <property type="entry name" value="Methyltransf_28"/>
    <property type="match status" value="1"/>
</dbReference>
<evidence type="ECO:0000256" key="5">
    <source>
        <dbReference type="ARBA" id="ARBA00023128"/>
    </source>
</evidence>
<comment type="catalytic activity">
    <reaction evidence="6 7">
        <text>L-arginyl-[protein] + 2 S-adenosyl-L-methionine = N(omega),N(omega)'-dimethyl-L-arginyl-[protein] + 2 S-adenosyl-L-homocysteine + 2 H(+)</text>
        <dbReference type="Rhea" id="RHEA:48108"/>
        <dbReference type="Rhea" id="RHEA-COMP:10532"/>
        <dbReference type="Rhea" id="RHEA-COMP:11992"/>
        <dbReference type="ChEBI" id="CHEBI:15378"/>
        <dbReference type="ChEBI" id="CHEBI:29965"/>
        <dbReference type="ChEBI" id="CHEBI:57856"/>
        <dbReference type="ChEBI" id="CHEBI:59789"/>
        <dbReference type="ChEBI" id="CHEBI:88221"/>
        <dbReference type="EC" id="2.1.1.320"/>
    </reaction>
</comment>
<dbReference type="InterPro" id="IPR029063">
    <property type="entry name" value="SAM-dependent_MTases_sf"/>
</dbReference>
<evidence type="ECO:0000256" key="3">
    <source>
        <dbReference type="ARBA" id="ARBA00022603"/>
    </source>
</evidence>
<dbReference type="GO" id="GO:0005739">
    <property type="term" value="C:mitochondrion"/>
    <property type="evidence" value="ECO:0007669"/>
    <property type="project" value="UniProtKB-SubCell"/>
</dbReference>
<dbReference type="InterPro" id="IPR038375">
    <property type="entry name" value="NDUFAF7_sf"/>
</dbReference>
<dbReference type="PANTHER" id="PTHR12049">
    <property type="entry name" value="PROTEIN ARGININE METHYLTRANSFERASE NDUFAF7, MITOCHONDRIAL"/>
    <property type="match status" value="1"/>
</dbReference>
<comment type="subcellular location">
    <subcellularLocation>
        <location evidence="1 7">Mitochondrion</location>
    </subcellularLocation>
</comment>
<evidence type="ECO:0000256" key="4">
    <source>
        <dbReference type="ARBA" id="ARBA00022679"/>
    </source>
</evidence>
<reference evidence="10" key="1">
    <citation type="journal article" date="2023" name="Mol. Phylogenet. Evol.">
        <title>Genome-scale phylogeny and comparative genomics of the fungal order Sordariales.</title>
        <authorList>
            <person name="Hensen N."/>
            <person name="Bonometti L."/>
            <person name="Westerberg I."/>
            <person name="Brannstrom I.O."/>
            <person name="Guillou S."/>
            <person name="Cros-Aarteil S."/>
            <person name="Calhoun S."/>
            <person name="Haridas S."/>
            <person name="Kuo A."/>
            <person name="Mondo S."/>
            <person name="Pangilinan J."/>
            <person name="Riley R."/>
            <person name="LaButti K."/>
            <person name="Andreopoulos B."/>
            <person name="Lipzen A."/>
            <person name="Chen C."/>
            <person name="Yan M."/>
            <person name="Daum C."/>
            <person name="Ng V."/>
            <person name="Clum A."/>
            <person name="Steindorff A."/>
            <person name="Ohm R.A."/>
            <person name="Martin F."/>
            <person name="Silar P."/>
            <person name="Natvig D.O."/>
            <person name="Lalanne C."/>
            <person name="Gautier V."/>
            <person name="Ament-Velasquez S.L."/>
            <person name="Kruys A."/>
            <person name="Hutchinson M.I."/>
            <person name="Powell A.J."/>
            <person name="Barry K."/>
            <person name="Miller A.N."/>
            <person name="Grigoriev I.V."/>
            <person name="Debuchy R."/>
            <person name="Gladieux P."/>
            <person name="Hiltunen Thoren M."/>
            <person name="Johannesson H."/>
        </authorList>
    </citation>
    <scope>NUCLEOTIDE SEQUENCE [LARGE SCALE GENOMIC DNA]</scope>
    <source>
        <strain evidence="10">CBS 340.73</strain>
    </source>
</reference>
<dbReference type="Gene3D" id="3.40.50.12710">
    <property type="match status" value="1"/>
</dbReference>